<dbReference type="GO" id="GO:0043565">
    <property type="term" value="F:sequence-specific DNA binding"/>
    <property type="evidence" value="ECO:0007669"/>
    <property type="project" value="InterPro"/>
</dbReference>
<dbReference type="OrthoDB" id="186587at2"/>
<dbReference type="PROSITE" id="PS01124">
    <property type="entry name" value="HTH_ARAC_FAMILY_2"/>
    <property type="match status" value="1"/>
</dbReference>
<dbReference type="Proteomes" id="UP000244013">
    <property type="component" value="Unassembled WGS sequence"/>
</dbReference>
<evidence type="ECO:0000259" key="5">
    <source>
        <dbReference type="PROSITE" id="PS01124"/>
    </source>
</evidence>
<keyword evidence="1" id="KW-0805">Transcription regulation</keyword>
<dbReference type="Gene3D" id="1.10.10.60">
    <property type="entry name" value="Homeodomain-like"/>
    <property type="match status" value="2"/>
</dbReference>
<sequence length="103" mass="11479">MANSAAMSTRTFVRRFRDATGTSPGTWLTQQRLMIARDLLETTSLSMDRIADAAGIGTATNLRLYFTSHVGVSPSIYRKQFRRETRPTRAALSFQPDQKPSPA</sequence>
<dbReference type="EMBL" id="QAYE01000022">
    <property type="protein sequence ID" value="PTW43428.1"/>
    <property type="molecule type" value="Genomic_DNA"/>
</dbReference>
<dbReference type="InterPro" id="IPR050204">
    <property type="entry name" value="AraC_XylS_family_regulators"/>
</dbReference>
<feature type="region of interest" description="Disordered" evidence="4">
    <location>
        <begin position="81"/>
        <end position="103"/>
    </location>
</feature>
<dbReference type="Pfam" id="PF12833">
    <property type="entry name" value="HTH_18"/>
    <property type="match status" value="1"/>
</dbReference>
<dbReference type="SMART" id="SM00342">
    <property type="entry name" value="HTH_ARAC"/>
    <property type="match status" value="1"/>
</dbReference>
<dbReference type="InterPro" id="IPR018060">
    <property type="entry name" value="HTH_AraC"/>
</dbReference>
<evidence type="ECO:0000256" key="3">
    <source>
        <dbReference type="ARBA" id="ARBA00023163"/>
    </source>
</evidence>
<dbReference type="InterPro" id="IPR009057">
    <property type="entry name" value="Homeodomain-like_sf"/>
</dbReference>
<evidence type="ECO:0000313" key="6">
    <source>
        <dbReference type="EMBL" id="PTW43428.1"/>
    </source>
</evidence>
<reference evidence="6 7" key="1">
    <citation type="submission" date="2018-04" db="EMBL/GenBank/DDBJ databases">
        <title>Genomic Encyclopedia of Type Strains, Phase III (KMG-III): the genomes of soil and plant-associated and newly described type strains.</title>
        <authorList>
            <person name="Whitman W."/>
        </authorList>
    </citation>
    <scope>NUCLEOTIDE SEQUENCE [LARGE SCALE GENOMIC DNA]</scope>
    <source>
        <strain evidence="6 7">MA-olki</strain>
    </source>
</reference>
<dbReference type="AlphaFoldDB" id="A0A2T5TVZ0"/>
<evidence type="ECO:0000256" key="4">
    <source>
        <dbReference type="SAM" id="MobiDB-lite"/>
    </source>
</evidence>
<comment type="caution">
    <text evidence="6">The sequence shown here is derived from an EMBL/GenBank/DDBJ whole genome shotgun (WGS) entry which is preliminary data.</text>
</comment>
<dbReference type="SUPFAM" id="SSF46689">
    <property type="entry name" value="Homeodomain-like"/>
    <property type="match status" value="1"/>
</dbReference>
<evidence type="ECO:0000256" key="2">
    <source>
        <dbReference type="ARBA" id="ARBA00023125"/>
    </source>
</evidence>
<evidence type="ECO:0000313" key="7">
    <source>
        <dbReference type="Proteomes" id="UP000244013"/>
    </source>
</evidence>
<keyword evidence="2" id="KW-0238">DNA-binding</keyword>
<gene>
    <name evidence="6" type="ORF">C8J25_1228</name>
</gene>
<accession>A0A2T5TVZ0</accession>
<name>A0A2T5TVZ0_9SPHN</name>
<keyword evidence="3" id="KW-0804">Transcription</keyword>
<protein>
    <submittedName>
        <fullName evidence="6">Helix-turn-helix protein</fullName>
    </submittedName>
</protein>
<dbReference type="GO" id="GO:0003700">
    <property type="term" value="F:DNA-binding transcription factor activity"/>
    <property type="evidence" value="ECO:0007669"/>
    <property type="project" value="InterPro"/>
</dbReference>
<organism evidence="6 7">
    <name type="scientific">Sphingomonas faeni</name>
    <dbReference type="NCBI Taxonomy" id="185950"/>
    <lineage>
        <taxon>Bacteria</taxon>
        <taxon>Pseudomonadati</taxon>
        <taxon>Pseudomonadota</taxon>
        <taxon>Alphaproteobacteria</taxon>
        <taxon>Sphingomonadales</taxon>
        <taxon>Sphingomonadaceae</taxon>
        <taxon>Sphingomonas</taxon>
    </lineage>
</organism>
<dbReference type="PANTHER" id="PTHR46796">
    <property type="entry name" value="HTH-TYPE TRANSCRIPTIONAL ACTIVATOR RHAS-RELATED"/>
    <property type="match status" value="1"/>
</dbReference>
<evidence type="ECO:0000256" key="1">
    <source>
        <dbReference type="ARBA" id="ARBA00023015"/>
    </source>
</evidence>
<dbReference type="PROSITE" id="PS00041">
    <property type="entry name" value="HTH_ARAC_FAMILY_1"/>
    <property type="match status" value="1"/>
</dbReference>
<dbReference type="InterPro" id="IPR018062">
    <property type="entry name" value="HTH_AraC-typ_CS"/>
</dbReference>
<feature type="domain" description="HTH araC/xylS-type" evidence="5">
    <location>
        <begin position="1"/>
        <end position="80"/>
    </location>
</feature>
<proteinExistence type="predicted"/>